<dbReference type="AlphaFoldDB" id="A0A0E9WBA2"/>
<name>A0A0E9WBA2_ANGAN</name>
<reference evidence="1" key="1">
    <citation type="submission" date="2014-11" db="EMBL/GenBank/DDBJ databases">
        <authorList>
            <person name="Amaro Gonzalez C."/>
        </authorList>
    </citation>
    <scope>NUCLEOTIDE SEQUENCE</scope>
</reference>
<accession>A0A0E9WBA2</accession>
<evidence type="ECO:0000313" key="1">
    <source>
        <dbReference type="EMBL" id="JAH86830.1"/>
    </source>
</evidence>
<dbReference type="EMBL" id="GBXM01021747">
    <property type="protein sequence ID" value="JAH86830.1"/>
    <property type="molecule type" value="Transcribed_RNA"/>
</dbReference>
<protein>
    <submittedName>
        <fullName evidence="1">Uncharacterized protein</fullName>
    </submittedName>
</protein>
<reference evidence="1" key="2">
    <citation type="journal article" date="2015" name="Fish Shellfish Immunol.">
        <title>Early steps in the European eel (Anguilla anguilla)-Vibrio vulnificus interaction in the gills: Role of the RtxA13 toxin.</title>
        <authorList>
            <person name="Callol A."/>
            <person name="Pajuelo D."/>
            <person name="Ebbesson L."/>
            <person name="Teles M."/>
            <person name="MacKenzie S."/>
            <person name="Amaro C."/>
        </authorList>
    </citation>
    <scope>NUCLEOTIDE SEQUENCE</scope>
</reference>
<organism evidence="1">
    <name type="scientific">Anguilla anguilla</name>
    <name type="common">European freshwater eel</name>
    <name type="synonym">Muraena anguilla</name>
    <dbReference type="NCBI Taxonomy" id="7936"/>
    <lineage>
        <taxon>Eukaryota</taxon>
        <taxon>Metazoa</taxon>
        <taxon>Chordata</taxon>
        <taxon>Craniata</taxon>
        <taxon>Vertebrata</taxon>
        <taxon>Euteleostomi</taxon>
        <taxon>Actinopterygii</taxon>
        <taxon>Neopterygii</taxon>
        <taxon>Teleostei</taxon>
        <taxon>Anguilliformes</taxon>
        <taxon>Anguillidae</taxon>
        <taxon>Anguilla</taxon>
    </lineage>
</organism>
<proteinExistence type="predicted"/>
<sequence>MEGGSPMYYEPLPLTPCVLHYIHYRHLAAALMQSGLHNFYRAFTLHPFTAGYILKQCRLSTLLKGTQESNL</sequence>